<keyword evidence="3" id="KW-1185">Reference proteome</keyword>
<dbReference type="InterPro" id="IPR018711">
    <property type="entry name" value="NAGPA"/>
</dbReference>
<dbReference type="Proteomes" id="UP001320876">
    <property type="component" value="Unassembled WGS sequence"/>
</dbReference>
<evidence type="ECO:0000313" key="2">
    <source>
        <dbReference type="EMBL" id="MCW1922588.1"/>
    </source>
</evidence>
<keyword evidence="2" id="KW-0326">Glycosidase</keyword>
<reference evidence="2 3" key="1">
    <citation type="submission" date="2022-10" db="EMBL/GenBank/DDBJ databases">
        <title>Luteolibacter arcticus strain CCTCC AB 2014275, whole genome shotgun sequencing project.</title>
        <authorList>
            <person name="Zhao G."/>
            <person name="Shen L."/>
        </authorList>
    </citation>
    <scope>NUCLEOTIDE SEQUENCE [LARGE SCALE GENOMIC DNA]</scope>
    <source>
        <strain evidence="2 3">CCTCC AB 2014275</strain>
    </source>
</reference>
<dbReference type="RefSeq" id="WP_264486697.1">
    <property type="nucleotide sequence ID" value="NZ_JAPDDT010000003.1"/>
</dbReference>
<organism evidence="2 3">
    <name type="scientific">Luteolibacter arcticus</name>
    <dbReference type="NCBI Taxonomy" id="1581411"/>
    <lineage>
        <taxon>Bacteria</taxon>
        <taxon>Pseudomonadati</taxon>
        <taxon>Verrucomicrobiota</taxon>
        <taxon>Verrucomicrobiia</taxon>
        <taxon>Verrucomicrobiales</taxon>
        <taxon>Verrucomicrobiaceae</taxon>
        <taxon>Luteolibacter</taxon>
    </lineage>
</organism>
<protein>
    <submittedName>
        <fullName evidence="2">Phosphodiester glycosidase family protein</fullName>
    </submittedName>
</protein>
<proteinExistence type="predicted"/>
<dbReference type="PANTHER" id="PTHR40446">
    <property type="entry name" value="N-ACETYLGLUCOSAMINE-1-PHOSPHODIESTER ALPHA-N-ACETYLGLUCOSAMINIDASE"/>
    <property type="match status" value="1"/>
</dbReference>
<keyword evidence="2" id="KW-0378">Hydrolase</keyword>
<dbReference type="Pfam" id="PF09992">
    <property type="entry name" value="NAGPA"/>
    <property type="match status" value="1"/>
</dbReference>
<evidence type="ECO:0000313" key="3">
    <source>
        <dbReference type="Proteomes" id="UP001320876"/>
    </source>
</evidence>
<comment type="caution">
    <text evidence="2">The sequence shown here is derived from an EMBL/GenBank/DDBJ whole genome shotgun (WGS) entry which is preliminary data.</text>
</comment>
<accession>A0ABT3GGL6</accession>
<feature type="domain" description="Phosphodiester glycosidase" evidence="1">
    <location>
        <begin position="45"/>
        <end position="208"/>
    </location>
</feature>
<dbReference type="GO" id="GO:0016798">
    <property type="term" value="F:hydrolase activity, acting on glycosyl bonds"/>
    <property type="evidence" value="ECO:0007669"/>
    <property type="project" value="UniProtKB-KW"/>
</dbReference>
<name>A0ABT3GGL6_9BACT</name>
<dbReference type="EMBL" id="JAPDDT010000003">
    <property type="protein sequence ID" value="MCW1922588.1"/>
    <property type="molecule type" value="Genomic_DNA"/>
</dbReference>
<sequence>MVAGIQFIAVAFDSRTHRLTIADQDGGPGSRWADAAAAGRELGGIAAVNAGFFTPEGKPLGLVVTGGKRVGSINRASSLGAGMFVGGNSPALQRREQGNGASEVLQSGPFLVENGRLISGLSQDSSTARTIVGWDGGQGWFIARTGACSLAGLGQALAAAELGGVKARTVLNLDGGRSSDLWVSSSVPGGPISQRPFWNKPVRNFLVLVPRN</sequence>
<dbReference type="PANTHER" id="PTHR40446:SF2">
    <property type="entry name" value="N-ACETYLGLUCOSAMINE-1-PHOSPHODIESTER ALPHA-N-ACETYLGLUCOSAMINIDASE"/>
    <property type="match status" value="1"/>
</dbReference>
<gene>
    <name evidence="2" type="ORF">OKA05_08480</name>
</gene>
<evidence type="ECO:0000259" key="1">
    <source>
        <dbReference type="Pfam" id="PF09992"/>
    </source>
</evidence>